<organism evidence="3 4">
    <name type="scientific">Lachancea meyersii CBS 8951</name>
    <dbReference type="NCBI Taxonomy" id="1266667"/>
    <lineage>
        <taxon>Eukaryota</taxon>
        <taxon>Fungi</taxon>
        <taxon>Dikarya</taxon>
        <taxon>Ascomycota</taxon>
        <taxon>Saccharomycotina</taxon>
        <taxon>Saccharomycetes</taxon>
        <taxon>Saccharomycetales</taxon>
        <taxon>Saccharomycetaceae</taxon>
        <taxon>Lachancea</taxon>
    </lineage>
</organism>
<dbReference type="Proteomes" id="UP000191144">
    <property type="component" value="Chromosome G"/>
</dbReference>
<feature type="compositionally biased region" description="Low complexity" evidence="2">
    <location>
        <begin position="228"/>
        <end position="241"/>
    </location>
</feature>
<accession>A0A1G4KC79</accession>
<feature type="region of interest" description="Disordered" evidence="2">
    <location>
        <begin position="38"/>
        <end position="81"/>
    </location>
</feature>
<feature type="compositionally biased region" description="Basic and acidic residues" evidence="2">
    <location>
        <begin position="214"/>
        <end position="227"/>
    </location>
</feature>
<keyword evidence="1" id="KW-0175">Coiled coil</keyword>
<feature type="compositionally biased region" description="Basic and acidic residues" evidence="2">
    <location>
        <begin position="1"/>
        <end position="11"/>
    </location>
</feature>
<proteinExistence type="predicted"/>
<evidence type="ECO:0000256" key="2">
    <source>
        <dbReference type="SAM" id="MobiDB-lite"/>
    </source>
</evidence>
<gene>
    <name evidence="3" type="ORF">LAME_0G19460G</name>
</gene>
<dbReference type="GO" id="GO:0033768">
    <property type="term" value="C:SUMO-targeted ubiquitin ligase complex"/>
    <property type="evidence" value="ECO:0007669"/>
    <property type="project" value="TreeGrafter"/>
</dbReference>
<keyword evidence="4" id="KW-1185">Reference proteome</keyword>
<feature type="compositionally biased region" description="Basic and acidic residues" evidence="2">
    <location>
        <begin position="38"/>
        <end position="62"/>
    </location>
</feature>
<feature type="coiled-coil region" evidence="1">
    <location>
        <begin position="292"/>
        <end position="319"/>
    </location>
</feature>
<dbReference type="EMBL" id="LT598484">
    <property type="protein sequence ID" value="SCV01931.1"/>
    <property type="molecule type" value="Genomic_DNA"/>
</dbReference>
<dbReference type="GO" id="GO:0004842">
    <property type="term" value="F:ubiquitin-protein transferase activity"/>
    <property type="evidence" value="ECO:0007669"/>
    <property type="project" value="TreeGrafter"/>
</dbReference>
<dbReference type="OrthoDB" id="4090114at2759"/>
<evidence type="ECO:0000313" key="4">
    <source>
        <dbReference type="Proteomes" id="UP000191144"/>
    </source>
</evidence>
<dbReference type="PANTHER" id="PTHR28042:SF1">
    <property type="entry name" value="E3 UBIQUITIN-PROTEIN LIGASE COMPLEX SLX5-SLX8 SUBUNIT SLX5"/>
    <property type="match status" value="1"/>
</dbReference>
<dbReference type="AlphaFoldDB" id="A0A1G4KC79"/>
<protein>
    <submittedName>
        <fullName evidence="3">LAME_0G19460g1_1</fullName>
    </submittedName>
</protein>
<reference evidence="4" key="1">
    <citation type="submission" date="2016-03" db="EMBL/GenBank/DDBJ databases">
        <authorList>
            <person name="Devillers Hugo."/>
        </authorList>
    </citation>
    <scope>NUCLEOTIDE SEQUENCE [LARGE SCALE GENOMIC DNA]</scope>
</reference>
<evidence type="ECO:0000256" key="1">
    <source>
        <dbReference type="SAM" id="Coils"/>
    </source>
</evidence>
<dbReference type="InterPro" id="IPR038886">
    <property type="entry name" value="E3_SLX5/Rfp1"/>
</dbReference>
<evidence type="ECO:0000313" key="3">
    <source>
        <dbReference type="EMBL" id="SCV01931.1"/>
    </source>
</evidence>
<feature type="region of interest" description="Disordered" evidence="2">
    <location>
        <begin position="198"/>
        <end position="242"/>
    </location>
</feature>
<feature type="region of interest" description="Disordered" evidence="2">
    <location>
        <begin position="537"/>
        <end position="562"/>
    </location>
</feature>
<dbReference type="PANTHER" id="PTHR28042">
    <property type="entry name" value="E3 UBIQUITIN-PROTEIN LIGASE COMPLEX SLX5-SLX8 SUBUNIT SLX5"/>
    <property type="match status" value="1"/>
</dbReference>
<feature type="region of interest" description="Disordered" evidence="2">
    <location>
        <begin position="1"/>
        <end position="24"/>
    </location>
</feature>
<name>A0A1G4KC79_9SACH</name>
<sequence length="581" mass="65827">MDSNEVHEAVRSSETGTHQDSGEVIEIESCAEDEIEIQRASELRQHSSGPRRDRSGRFRPEQLRSSSSDGNVQDVNEDNDDLEVVNEVVVDDGGPLDPEAEYIDLDNEGVITVAQIRPRLPSMGTANNEDEDVVFLGQNTTNSSFVLNLPGGERLLITGSSHEQPIRRSFQNQVPRPVPIIDSSRSWRRRIERAAASARQNLSWSRGAPSDRQSIFHERRRIDESRQARNNRQLRQNARRQTPMSWTRHVLGHSDFASFQSRLSMLPGSVRAAFDEALSIDEFRAVLEARDRESYEQNLEELTVLYAQYREMVTNSNEQNLSNEGRTGRNSFNWAQVLGNYTGQNGPPYGLTRTWAPPHLSGYFGREPDEVRETQGIIEMIQAREELESDNRKRKLMESTKGKRETFLKEAKGLTEGYSASFDPTVKFETPNELNNKAEIIALEDDEANEIEVPACTICGVELGVGIPDDYAGMSALDGDKSFEQLIDKYHFHCPYQSLRSFSVADRDLSRRTFVASCGHMFCGRCFKRIDTARNSNKKNAKKLKEAKGPSNPDNYGPSQCPADKCRNKLRQKFKMTEVFF</sequence>